<gene>
    <name evidence="1" type="ORF">FRACA_2550004</name>
</gene>
<dbReference type="EMBL" id="FZMO01000174">
    <property type="protein sequence ID" value="SNQ48521.1"/>
    <property type="molecule type" value="Genomic_DNA"/>
</dbReference>
<keyword evidence="2" id="KW-1185">Reference proteome</keyword>
<proteinExistence type="predicted"/>
<protein>
    <submittedName>
        <fullName evidence="1">Uncharacterized protein</fullName>
    </submittedName>
</protein>
<evidence type="ECO:0000313" key="1">
    <source>
        <dbReference type="EMBL" id="SNQ48521.1"/>
    </source>
</evidence>
<dbReference type="AlphaFoldDB" id="A0A2I2KS78"/>
<name>A0A2I2KS78_9ACTN</name>
<sequence>MIVDSRWTGGRIPLILMDMLGNRAEGRRPRWALTRRRFLDYGIIASACCRPR</sequence>
<evidence type="ECO:0000313" key="2">
    <source>
        <dbReference type="Proteomes" id="UP000234331"/>
    </source>
</evidence>
<accession>A0A2I2KS78</accession>
<reference evidence="1 2" key="1">
    <citation type="submission" date="2017-06" db="EMBL/GenBank/DDBJ databases">
        <authorList>
            <person name="Kim H.J."/>
            <person name="Triplett B.A."/>
        </authorList>
    </citation>
    <scope>NUCLEOTIDE SEQUENCE [LARGE SCALE GENOMIC DNA]</scope>
    <source>
        <strain evidence="1">FRACA_ARgP5</strain>
    </source>
</reference>
<organism evidence="1 2">
    <name type="scientific">Frankia canadensis</name>
    <dbReference type="NCBI Taxonomy" id="1836972"/>
    <lineage>
        <taxon>Bacteria</taxon>
        <taxon>Bacillati</taxon>
        <taxon>Actinomycetota</taxon>
        <taxon>Actinomycetes</taxon>
        <taxon>Frankiales</taxon>
        <taxon>Frankiaceae</taxon>
        <taxon>Frankia</taxon>
    </lineage>
</organism>
<dbReference type="Proteomes" id="UP000234331">
    <property type="component" value="Unassembled WGS sequence"/>
</dbReference>